<evidence type="ECO:0000256" key="5">
    <source>
        <dbReference type="ARBA" id="ARBA00022552"/>
    </source>
</evidence>
<dbReference type="GO" id="GO:0032040">
    <property type="term" value="C:small-subunit processome"/>
    <property type="evidence" value="ECO:0007669"/>
    <property type="project" value="TreeGrafter"/>
</dbReference>
<evidence type="ECO:0000259" key="13">
    <source>
        <dbReference type="SMART" id="SM00322"/>
    </source>
</evidence>
<dbReference type="PANTHER" id="PTHR12581:SF0">
    <property type="entry name" value="KRR1 SMALL SUBUNIT PROCESSOME COMPONENT HOMOLOG"/>
    <property type="match status" value="1"/>
</dbReference>
<organism evidence="14 15">
    <name type="scientific">Hortaea werneckii</name>
    <name type="common">Black yeast</name>
    <name type="synonym">Cladosporium werneckii</name>
    <dbReference type="NCBI Taxonomy" id="91943"/>
    <lineage>
        <taxon>Eukaryota</taxon>
        <taxon>Fungi</taxon>
        <taxon>Dikarya</taxon>
        <taxon>Ascomycota</taxon>
        <taxon>Pezizomycotina</taxon>
        <taxon>Dothideomycetes</taxon>
        <taxon>Dothideomycetidae</taxon>
        <taxon>Mycosphaerellales</taxon>
        <taxon>Teratosphaeriaceae</taxon>
        <taxon>Hortaea</taxon>
    </lineage>
</organism>
<feature type="region of interest" description="Disordered" evidence="12">
    <location>
        <begin position="294"/>
        <end position="392"/>
    </location>
</feature>
<comment type="function">
    <text evidence="9">Required for 40S ribosome biogenesis. Involved in nucleolar processing of pre-18S ribosomal RNA and ribosome assembly. Essential for vegetative growth.</text>
</comment>
<dbReference type="InterPro" id="IPR036612">
    <property type="entry name" value="KH_dom_type_1_sf"/>
</dbReference>
<reference evidence="14 15" key="1">
    <citation type="journal article" date="2018" name="BMC Genomics">
        <title>Genomic evidence for intraspecific hybridization in a clonal and extremely halotolerant yeast.</title>
        <authorList>
            <person name="Gostincar C."/>
            <person name="Stajich J.E."/>
            <person name="Zupancic J."/>
            <person name="Zalar P."/>
            <person name="Gunde-Cimerman N."/>
        </authorList>
    </citation>
    <scope>NUCLEOTIDE SEQUENCE [LARGE SCALE GENOMIC DNA]</scope>
    <source>
        <strain evidence="14 15">EXF-171</strain>
    </source>
</reference>
<accession>A0A3M7DXT1</accession>
<dbReference type="AlphaFoldDB" id="A0A3M7DXT1"/>
<evidence type="ECO:0000256" key="8">
    <source>
        <dbReference type="ARBA" id="ARBA00023274"/>
    </source>
</evidence>
<dbReference type="PIRSF" id="PIRSF006515">
    <property type="entry name" value="KRR1"/>
    <property type="match status" value="1"/>
</dbReference>
<evidence type="ECO:0000256" key="4">
    <source>
        <dbReference type="ARBA" id="ARBA00022517"/>
    </source>
</evidence>
<keyword evidence="6 11" id="KW-0694">RNA-binding</keyword>
<evidence type="ECO:0000256" key="11">
    <source>
        <dbReference type="PIRNR" id="PIRNR006515"/>
    </source>
</evidence>
<dbReference type="GO" id="GO:0006364">
    <property type="term" value="P:rRNA processing"/>
    <property type="evidence" value="ECO:0007669"/>
    <property type="project" value="UniProtKB-KW"/>
</dbReference>
<dbReference type="FunFam" id="3.30.1370.10:FF:000011">
    <property type="entry name" value="KRR1 small subunit processome component"/>
    <property type="match status" value="1"/>
</dbReference>
<dbReference type="FunFam" id="3.30.1370.10:FF:000014">
    <property type="entry name" value="KRR1 small subunit processome component"/>
    <property type="match status" value="1"/>
</dbReference>
<dbReference type="CDD" id="cd22393">
    <property type="entry name" value="KH-I_KRR1_rpt1"/>
    <property type="match status" value="1"/>
</dbReference>
<dbReference type="SMART" id="SM00322">
    <property type="entry name" value="KH"/>
    <property type="match status" value="1"/>
</dbReference>
<dbReference type="Proteomes" id="UP000281468">
    <property type="component" value="Unassembled WGS sequence"/>
</dbReference>
<keyword evidence="8 11" id="KW-0687">Ribonucleoprotein</keyword>
<sequence length="392" mass="44677">MILQHKHGTGLPVDGTAVNSEKAILPATPGFLSTLLSALRSYPSSYTPNPENHDIVHPPATMPSTYKKDKPWDTDDIDKWKEEPFTAEQNLGGTFSEESSFATLFPKYRELYLKQSWPLITRALEKHGVACTLDLVEGSMTVKTTRKTYDPAAILKARDLIKLLARSVPAPQAIKMMEDGMACDVIKIRGLVRNKERFVKRRQRILGPNGSTLKALELLTQTYILVQGNTVSVMGGYKSLKEVRRIIEDCMANIHPIYHIKELMIKRELAKDPELKHENWDRFLPHFKKRNLSKRYKPRQVTDKSKKVYTPFPPAQEKSKEDLQIESGEYFLSAQAKERAAKERREEAMRGKMEERKRKREEAFEAPREAGDGEAKKKRKKRKAGGAEAEGS</sequence>
<evidence type="ECO:0000256" key="1">
    <source>
        <dbReference type="ARBA" id="ARBA00004604"/>
    </source>
</evidence>
<evidence type="ECO:0000256" key="6">
    <source>
        <dbReference type="ARBA" id="ARBA00022884"/>
    </source>
</evidence>
<dbReference type="Pfam" id="PF21800">
    <property type="entry name" value="KH_KRR1_2nd"/>
    <property type="match status" value="1"/>
</dbReference>
<dbReference type="InterPro" id="IPR048549">
    <property type="entry name" value="KRR1-like_KH2_euk"/>
</dbReference>
<evidence type="ECO:0000256" key="9">
    <source>
        <dbReference type="ARBA" id="ARBA00024668"/>
    </source>
</evidence>
<dbReference type="InterPro" id="IPR004087">
    <property type="entry name" value="KH_dom"/>
</dbReference>
<evidence type="ECO:0000256" key="7">
    <source>
        <dbReference type="ARBA" id="ARBA00023242"/>
    </source>
</evidence>
<comment type="similarity">
    <text evidence="2 11">Belongs to the KRR1 family.</text>
</comment>
<protein>
    <recommendedName>
        <fullName evidence="3 11">KRR1 small subunit processome component</fullName>
    </recommendedName>
    <alternativeName>
        <fullName evidence="11">KRR-R motif-containing protein 1</fullName>
    </alternativeName>
</protein>
<dbReference type="PANTHER" id="PTHR12581">
    <property type="entry name" value="HIV-1 REV BINDING PROTEIN 2, 3"/>
    <property type="match status" value="1"/>
</dbReference>
<evidence type="ECO:0000256" key="12">
    <source>
        <dbReference type="SAM" id="MobiDB-lite"/>
    </source>
</evidence>
<comment type="subcellular location">
    <subcellularLocation>
        <location evidence="1 11">Nucleus</location>
        <location evidence="1 11">Nucleolus</location>
    </subcellularLocation>
</comment>
<proteinExistence type="inferred from homology"/>
<evidence type="ECO:0000256" key="2">
    <source>
        <dbReference type="ARBA" id="ARBA00009344"/>
    </source>
</evidence>
<dbReference type="InterPro" id="IPR041174">
    <property type="entry name" value="KRR1-like_KH1"/>
</dbReference>
<keyword evidence="5 11" id="KW-0698">rRNA processing</keyword>
<evidence type="ECO:0000256" key="3">
    <source>
        <dbReference type="ARBA" id="ARBA00017405"/>
    </source>
</evidence>
<feature type="region of interest" description="Disordered" evidence="12">
    <location>
        <begin position="49"/>
        <end position="68"/>
    </location>
</feature>
<dbReference type="Pfam" id="PF17903">
    <property type="entry name" value="KH_KRR1_1st"/>
    <property type="match status" value="1"/>
</dbReference>
<dbReference type="CDD" id="cd22394">
    <property type="entry name" value="KH-I_KRR1_rpt2"/>
    <property type="match status" value="1"/>
</dbReference>
<comment type="subunit">
    <text evidence="10">Component of the ribosomal small subunit (SSU) processome composed of at least 40 protein subunits and snoRNA U3. Interacts with snoRNA U3. Interacts with MPP10, KRI1 and with ribosomal proteins RPS1A, RPS4A, RPS4B, RPS8A, RPS8B, RPS11A, RPS11B, RPS13, RPS24, RPS25, RPL4A, RPL7B, RPL8, RPL23, RPL25 and RPL28.</text>
</comment>
<evidence type="ECO:0000313" key="14">
    <source>
        <dbReference type="EMBL" id="RMY68736.1"/>
    </source>
</evidence>
<dbReference type="Gene3D" id="3.30.1370.10">
    <property type="entry name" value="K Homology domain, type 1"/>
    <property type="match status" value="2"/>
</dbReference>
<comment type="caution">
    <text evidence="14">The sequence shown here is derived from an EMBL/GenBank/DDBJ whole genome shotgun (WGS) entry which is preliminary data.</text>
</comment>
<keyword evidence="4 11" id="KW-0690">Ribosome biogenesis</keyword>
<dbReference type="InterPro" id="IPR048548">
    <property type="entry name" value="KRR1-like_KH2"/>
</dbReference>
<dbReference type="InterPro" id="IPR024166">
    <property type="entry name" value="rRNA_assembly_KRR1"/>
</dbReference>
<dbReference type="InterPro" id="IPR048550">
    <property type="entry name" value="KRR1-like_KH1_euk"/>
</dbReference>
<dbReference type="VEuPathDB" id="FungiDB:BTJ68_02265"/>
<dbReference type="EMBL" id="QWIQ01001188">
    <property type="protein sequence ID" value="RMY68736.1"/>
    <property type="molecule type" value="Genomic_DNA"/>
</dbReference>
<name>A0A3M7DXT1_HORWE</name>
<gene>
    <name evidence="14" type="ORF">D0862_14955</name>
</gene>
<evidence type="ECO:0000313" key="15">
    <source>
        <dbReference type="Proteomes" id="UP000281468"/>
    </source>
</evidence>
<evidence type="ECO:0000256" key="10">
    <source>
        <dbReference type="ARBA" id="ARBA00025908"/>
    </source>
</evidence>
<keyword evidence="7 11" id="KW-0539">Nucleus</keyword>
<dbReference type="GO" id="GO:0003723">
    <property type="term" value="F:RNA binding"/>
    <property type="evidence" value="ECO:0007669"/>
    <property type="project" value="UniProtKB-KW"/>
</dbReference>
<feature type="domain" description="K Homology" evidence="13">
    <location>
        <begin position="184"/>
        <end position="252"/>
    </location>
</feature>
<dbReference type="SUPFAM" id="SSF54791">
    <property type="entry name" value="Eukaryotic type KH-domain (KH-domain type I)"/>
    <property type="match status" value="1"/>
</dbReference>
<feature type="compositionally biased region" description="Basic and acidic residues" evidence="12">
    <location>
        <begin position="336"/>
        <end position="375"/>
    </location>
</feature>